<sequence length="144" mass="15644">MWTLADVERAVRASWGADTCDPADRPDWDPGNPARGQCGVTALVLHDLFGGELVLGEVRVAGERTGVHYWNRFGTGLEVDLTRGQFRPDEDVVGAQVVQRPDGPPKRCREEYDLLRTRVLARFRGVPTTSPAAAPAPSKPAVPG</sequence>
<accession>A0ABV9S555</accession>
<protein>
    <submittedName>
        <fullName evidence="1">Uncharacterized protein</fullName>
    </submittedName>
</protein>
<dbReference type="InterPro" id="IPR056238">
    <property type="entry name" value="YunG-like"/>
</dbReference>
<dbReference type="EMBL" id="JBHSIS010000008">
    <property type="protein sequence ID" value="MFC4855595.1"/>
    <property type="molecule type" value="Genomic_DNA"/>
</dbReference>
<organism evidence="1 2">
    <name type="scientific">Actinophytocola glycyrrhizae</name>
    <dbReference type="NCBI Taxonomy" id="2044873"/>
    <lineage>
        <taxon>Bacteria</taxon>
        <taxon>Bacillati</taxon>
        <taxon>Actinomycetota</taxon>
        <taxon>Actinomycetes</taxon>
        <taxon>Pseudonocardiales</taxon>
        <taxon>Pseudonocardiaceae</taxon>
    </lineage>
</organism>
<reference evidence="2" key="1">
    <citation type="journal article" date="2019" name="Int. J. Syst. Evol. Microbiol.">
        <title>The Global Catalogue of Microorganisms (GCM) 10K type strain sequencing project: providing services to taxonomists for standard genome sequencing and annotation.</title>
        <authorList>
            <consortium name="The Broad Institute Genomics Platform"/>
            <consortium name="The Broad Institute Genome Sequencing Center for Infectious Disease"/>
            <person name="Wu L."/>
            <person name="Ma J."/>
        </authorList>
    </citation>
    <scope>NUCLEOTIDE SEQUENCE [LARGE SCALE GENOMIC DNA]</scope>
    <source>
        <strain evidence="2">ZS-22-S1</strain>
    </source>
</reference>
<dbReference type="RefSeq" id="WP_378057556.1">
    <property type="nucleotide sequence ID" value="NZ_JBHSIS010000008.1"/>
</dbReference>
<proteinExistence type="predicted"/>
<name>A0ABV9S555_9PSEU</name>
<evidence type="ECO:0000313" key="1">
    <source>
        <dbReference type="EMBL" id="MFC4855595.1"/>
    </source>
</evidence>
<dbReference type="Pfam" id="PF24585">
    <property type="entry name" value="YunG"/>
    <property type="match status" value="1"/>
</dbReference>
<gene>
    <name evidence="1" type="ORF">ACFPCV_18960</name>
</gene>
<dbReference type="Proteomes" id="UP001595859">
    <property type="component" value="Unassembled WGS sequence"/>
</dbReference>
<keyword evidence="2" id="KW-1185">Reference proteome</keyword>
<evidence type="ECO:0000313" key="2">
    <source>
        <dbReference type="Proteomes" id="UP001595859"/>
    </source>
</evidence>
<comment type="caution">
    <text evidence="1">The sequence shown here is derived from an EMBL/GenBank/DDBJ whole genome shotgun (WGS) entry which is preliminary data.</text>
</comment>